<dbReference type="VEuPathDB" id="MicrosporidiaDB:CWI36_0269p0030"/>
<accession>A0A4Q9LJL3</accession>
<gene>
    <name evidence="2" type="ORF">CWI36_0269p0030</name>
</gene>
<comment type="caution">
    <text evidence="2">The sequence shown here is derived from an EMBL/GenBank/DDBJ whole genome shotgun (WGS) entry which is preliminary data.</text>
</comment>
<evidence type="ECO:0000256" key="1">
    <source>
        <dbReference type="SAM" id="SignalP"/>
    </source>
</evidence>
<dbReference type="VEuPathDB" id="MicrosporidiaDB:CWI39_0185p0040"/>
<evidence type="ECO:0000313" key="2">
    <source>
        <dbReference type="EMBL" id="TBU07471.1"/>
    </source>
</evidence>
<name>A0A4Q9LJL3_9MICR</name>
<feature type="signal peptide" evidence="1">
    <location>
        <begin position="1"/>
        <end position="16"/>
    </location>
</feature>
<organism evidence="2 3">
    <name type="scientific">Hamiltosporidium magnivora</name>
    <dbReference type="NCBI Taxonomy" id="148818"/>
    <lineage>
        <taxon>Eukaryota</taxon>
        <taxon>Fungi</taxon>
        <taxon>Fungi incertae sedis</taxon>
        <taxon>Microsporidia</taxon>
        <taxon>Dubosqiidae</taxon>
        <taxon>Hamiltosporidium</taxon>
    </lineage>
</organism>
<feature type="chain" id="PRO_5020226528" description="Leucine-rich repeat-containing protein" evidence="1">
    <location>
        <begin position="17"/>
        <end position="758"/>
    </location>
</feature>
<evidence type="ECO:0008006" key="4">
    <source>
        <dbReference type="Google" id="ProtNLM"/>
    </source>
</evidence>
<reference evidence="2 3" key="1">
    <citation type="submission" date="2017-12" db="EMBL/GenBank/DDBJ databases">
        <authorList>
            <person name="Pombert J.-F."/>
            <person name="Haag K.L."/>
            <person name="Ebert D."/>
        </authorList>
    </citation>
    <scope>NUCLEOTIDE SEQUENCE [LARGE SCALE GENOMIC DNA]</scope>
    <source>
        <strain evidence="2">BE-OM-2</strain>
    </source>
</reference>
<keyword evidence="3" id="KW-1185">Reference proteome</keyword>
<sequence>MFCMKLLFLIISTISGSRKFILYFHNNEYLSMENNKCHLKLTSFINDGYKYYQHEECEGRNILEIEEIDIFPCKFEGYQDKKSNPGIYLYIDTKVINLEDFLYFIKKIQEDVFQNVNFRIFFTEIKIFDCLKFKNDKNLCKIIRKSLISLIINYKNENYDKDFQYKYHFSSIIVKNILIEFLKIYFFSKKELETIDATEEIKKVKANFNVDFFEKNEEFIKFDSNLLVKVCKKAKSNWEFAKILNCIFKKIKIKKLILGNITEANHYIELPLFIFRSVKELCLFKCEDFKFLFNENTYLIFERIEIIYLIFCKISYFTENIFKDLKYLTKINILCSENIKNTARSEIDFISHDLLMEFYNEMSNLCEMHIFTDIVSNNKKYDLGVLNADSFNITKETPITKFDFNDLKYQIDSYYWITFTIMFITFDIFIFNYKNLGFLNIYIENVSIDGLFVTNTLIVQNIRKIFMVKSTVGPNFLKDILLLPKLKDINFINCKFNFTEIRSKFCQNNSIKLCKIKNSVSNNDQEILNFIKKLRNVEEISLKNNENIKWFDENFVSKKNQFENLFSLIHMNSNSTEFLPNICLLKSIRILSIGKKYKEGSLSKIFNENVLLKISELRFKEFEIGSKDKLALRNFIGLKLLHIHSCKFKSCLFSDIFDQKKEYFIEKLFLKKLVLRILDILFISKLKYLMNLQIDVMHIEDTNILLFTMSRFLFHNSLNINILTASNSKSILNLLKEEFSKENISIYFFYNLDEWFVS</sequence>
<dbReference type="VEuPathDB" id="MicrosporidiaDB:CWI39_0185p0030"/>
<evidence type="ECO:0000313" key="3">
    <source>
        <dbReference type="Proteomes" id="UP000291404"/>
    </source>
</evidence>
<proteinExistence type="predicted"/>
<dbReference type="EMBL" id="PITI01000269">
    <property type="protein sequence ID" value="TBU07471.1"/>
    <property type="molecule type" value="Genomic_DNA"/>
</dbReference>
<keyword evidence="1" id="KW-0732">Signal</keyword>
<dbReference type="AlphaFoldDB" id="A0A4Q9LJL3"/>
<dbReference type="Proteomes" id="UP000291404">
    <property type="component" value="Unassembled WGS sequence"/>
</dbReference>
<protein>
    <recommendedName>
        <fullName evidence="4">Leucine-rich repeat-containing protein</fullName>
    </recommendedName>
</protein>